<sequence length="44" mass="5381">MKRQCIVSIELIVFPHKYQPARQRDLLQLVYLSHWTVQVETWIN</sequence>
<accession>A0A0A9BYE3</accession>
<name>A0A0A9BYE3_ARUDO</name>
<dbReference type="AlphaFoldDB" id="A0A0A9BYE3"/>
<proteinExistence type="predicted"/>
<evidence type="ECO:0000313" key="1">
    <source>
        <dbReference type="EMBL" id="JAD68341.1"/>
    </source>
</evidence>
<dbReference type="EMBL" id="GBRH01229554">
    <property type="protein sequence ID" value="JAD68341.1"/>
    <property type="molecule type" value="Transcribed_RNA"/>
</dbReference>
<reference evidence="1" key="2">
    <citation type="journal article" date="2015" name="Data Brief">
        <title>Shoot transcriptome of the giant reed, Arundo donax.</title>
        <authorList>
            <person name="Barrero R.A."/>
            <person name="Guerrero F.D."/>
            <person name="Moolhuijzen P."/>
            <person name="Goolsby J.A."/>
            <person name="Tidwell J."/>
            <person name="Bellgard S.E."/>
            <person name="Bellgard M.I."/>
        </authorList>
    </citation>
    <scope>NUCLEOTIDE SEQUENCE</scope>
    <source>
        <tissue evidence="1">Shoot tissue taken approximately 20 cm above the soil surface</tissue>
    </source>
</reference>
<protein>
    <submittedName>
        <fullName evidence="1">Uncharacterized protein</fullName>
    </submittedName>
</protein>
<organism evidence="1">
    <name type="scientific">Arundo donax</name>
    <name type="common">Giant reed</name>
    <name type="synonym">Donax arundinaceus</name>
    <dbReference type="NCBI Taxonomy" id="35708"/>
    <lineage>
        <taxon>Eukaryota</taxon>
        <taxon>Viridiplantae</taxon>
        <taxon>Streptophyta</taxon>
        <taxon>Embryophyta</taxon>
        <taxon>Tracheophyta</taxon>
        <taxon>Spermatophyta</taxon>
        <taxon>Magnoliopsida</taxon>
        <taxon>Liliopsida</taxon>
        <taxon>Poales</taxon>
        <taxon>Poaceae</taxon>
        <taxon>PACMAD clade</taxon>
        <taxon>Arundinoideae</taxon>
        <taxon>Arundineae</taxon>
        <taxon>Arundo</taxon>
    </lineage>
</organism>
<reference evidence="1" key="1">
    <citation type="submission" date="2014-09" db="EMBL/GenBank/DDBJ databases">
        <authorList>
            <person name="Magalhaes I.L.F."/>
            <person name="Oliveira U."/>
            <person name="Santos F.R."/>
            <person name="Vidigal T.H.D.A."/>
            <person name="Brescovit A.D."/>
            <person name="Santos A.J."/>
        </authorList>
    </citation>
    <scope>NUCLEOTIDE SEQUENCE</scope>
    <source>
        <tissue evidence="1">Shoot tissue taken approximately 20 cm above the soil surface</tissue>
    </source>
</reference>